<keyword evidence="2 4" id="KW-0238">DNA-binding</keyword>
<evidence type="ECO:0000256" key="4">
    <source>
        <dbReference type="PROSITE-ProRule" id="PRU00335"/>
    </source>
</evidence>
<sequence>MKTTRKYTMGARAEAVEETRRRIIDALVHLAETRPFADISLDDVAGGAQVSVQTVLRRFGSRDALFAEAMRTAQSNVQAERRTPPGDVEAAVRTVVDHYEKRGRVALLMLAQEDHDPFARRVTDFGKALHRTWVRDAFAPQLAELTDDETTLDLLVVATDVYTWKLLRVDRGLSRATAERRMRILVDAVLASATTPRKDTL</sequence>
<dbReference type="Pfam" id="PF00440">
    <property type="entry name" value="TetR_N"/>
    <property type="match status" value="1"/>
</dbReference>
<feature type="DNA-binding region" description="H-T-H motif" evidence="4">
    <location>
        <begin position="40"/>
        <end position="59"/>
    </location>
</feature>
<dbReference type="Gene3D" id="1.10.357.10">
    <property type="entry name" value="Tetracycline Repressor, domain 2"/>
    <property type="match status" value="1"/>
</dbReference>
<evidence type="ECO:0000313" key="6">
    <source>
        <dbReference type="EMBL" id="MBF4762920.1"/>
    </source>
</evidence>
<keyword evidence="3" id="KW-0804">Transcription</keyword>
<evidence type="ECO:0000256" key="1">
    <source>
        <dbReference type="ARBA" id="ARBA00023015"/>
    </source>
</evidence>
<dbReference type="InterPro" id="IPR016035">
    <property type="entry name" value="Acyl_Trfase/lysoPLipase"/>
</dbReference>
<accession>A0A930VDM0</accession>
<protein>
    <submittedName>
        <fullName evidence="6">TetR/AcrR family transcriptional regulator</fullName>
    </submittedName>
</protein>
<organism evidence="6 7">
    <name type="scientific">Nocardioides islandensis</name>
    <dbReference type="NCBI Taxonomy" id="433663"/>
    <lineage>
        <taxon>Bacteria</taxon>
        <taxon>Bacillati</taxon>
        <taxon>Actinomycetota</taxon>
        <taxon>Actinomycetes</taxon>
        <taxon>Propionibacteriales</taxon>
        <taxon>Nocardioidaceae</taxon>
        <taxon>Nocardioides</taxon>
    </lineage>
</organism>
<dbReference type="GO" id="GO:0003700">
    <property type="term" value="F:DNA-binding transcription factor activity"/>
    <property type="evidence" value="ECO:0007669"/>
    <property type="project" value="TreeGrafter"/>
</dbReference>
<evidence type="ECO:0000256" key="2">
    <source>
        <dbReference type="ARBA" id="ARBA00023125"/>
    </source>
</evidence>
<keyword evidence="7" id="KW-1185">Reference proteome</keyword>
<dbReference type="InterPro" id="IPR001647">
    <property type="entry name" value="HTH_TetR"/>
</dbReference>
<dbReference type="GO" id="GO:0000976">
    <property type="term" value="F:transcription cis-regulatory region binding"/>
    <property type="evidence" value="ECO:0007669"/>
    <property type="project" value="TreeGrafter"/>
</dbReference>
<dbReference type="SUPFAM" id="SSF52151">
    <property type="entry name" value="FabD/lysophospholipase-like"/>
    <property type="match status" value="1"/>
</dbReference>
<evidence type="ECO:0000313" key="7">
    <source>
        <dbReference type="Proteomes" id="UP000640489"/>
    </source>
</evidence>
<comment type="caution">
    <text evidence="6">The sequence shown here is derived from an EMBL/GenBank/DDBJ whole genome shotgun (WGS) entry which is preliminary data.</text>
</comment>
<proteinExistence type="predicted"/>
<dbReference type="RefSeq" id="WP_194706081.1">
    <property type="nucleotide sequence ID" value="NZ_JADKPN010000002.1"/>
</dbReference>
<name>A0A930VDM0_9ACTN</name>
<dbReference type="SUPFAM" id="SSF46689">
    <property type="entry name" value="Homeodomain-like"/>
    <property type="match status" value="1"/>
</dbReference>
<dbReference type="InterPro" id="IPR050109">
    <property type="entry name" value="HTH-type_TetR-like_transc_reg"/>
</dbReference>
<dbReference type="PANTHER" id="PTHR30055">
    <property type="entry name" value="HTH-TYPE TRANSCRIPTIONAL REGULATOR RUTR"/>
    <property type="match status" value="1"/>
</dbReference>
<feature type="domain" description="HTH tetR-type" evidence="5">
    <location>
        <begin position="17"/>
        <end position="77"/>
    </location>
</feature>
<evidence type="ECO:0000256" key="3">
    <source>
        <dbReference type="ARBA" id="ARBA00023163"/>
    </source>
</evidence>
<dbReference type="EMBL" id="JADKPN010000002">
    <property type="protein sequence ID" value="MBF4762920.1"/>
    <property type="molecule type" value="Genomic_DNA"/>
</dbReference>
<dbReference type="PROSITE" id="PS50977">
    <property type="entry name" value="HTH_TETR_2"/>
    <property type="match status" value="1"/>
</dbReference>
<gene>
    <name evidence="6" type="ORF">ISU07_07250</name>
</gene>
<dbReference type="AlphaFoldDB" id="A0A930VDM0"/>
<evidence type="ECO:0000259" key="5">
    <source>
        <dbReference type="PROSITE" id="PS50977"/>
    </source>
</evidence>
<keyword evidence="1" id="KW-0805">Transcription regulation</keyword>
<dbReference type="PANTHER" id="PTHR30055:SF234">
    <property type="entry name" value="HTH-TYPE TRANSCRIPTIONAL REGULATOR BETI"/>
    <property type="match status" value="1"/>
</dbReference>
<dbReference type="Proteomes" id="UP000640489">
    <property type="component" value="Unassembled WGS sequence"/>
</dbReference>
<dbReference type="InterPro" id="IPR009057">
    <property type="entry name" value="Homeodomain-like_sf"/>
</dbReference>
<reference evidence="6" key="1">
    <citation type="submission" date="2020-11" db="EMBL/GenBank/DDBJ databases">
        <title>Nocardioides sp. nov., isolated from Soil of Cynanchum wilfordii Hemsley rhizosphere.</title>
        <authorList>
            <person name="Lee J.-S."/>
            <person name="Suh M.K."/>
            <person name="Kim J.-S."/>
        </authorList>
    </citation>
    <scope>NUCLEOTIDE SEQUENCE</scope>
    <source>
        <strain evidence="6">KCTC 19275</strain>
    </source>
</reference>